<dbReference type="SUPFAM" id="SSF48008">
    <property type="entry name" value="GntR ligand-binding domain-like"/>
    <property type="match status" value="1"/>
</dbReference>
<dbReference type="InterPro" id="IPR011711">
    <property type="entry name" value="GntR_C"/>
</dbReference>
<dbReference type="Pfam" id="PF00392">
    <property type="entry name" value="GntR"/>
    <property type="match status" value="1"/>
</dbReference>
<dbReference type="GO" id="GO:0003700">
    <property type="term" value="F:DNA-binding transcription factor activity"/>
    <property type="evidence" value="ECO:0007669"/>
    <property type="project" value="InterPro"/>
</dbReference>
<accession>A0A090MLY8</accession>
<evidence type="ECO:0000256" key="4">
    <source>
        <dbReference type="SAM" id="MobiDB-lite"/>
    </source>
</evidence>
<dbReference type="SUPFAM" id="SSF46785">
    <property type="entry name" value="Winged helix' DNA-binding domain"/>
    <property type="match status" value="1"/>
</dbReference>
<dbReference type="CDD" id="cd07377">
    <property type="entry name" value="WHTH_GntR"/>
    <property type="match status" value="1"/>
</dbReference>
<keyword evidence="1" id="KW-0805">Transcription regulation</keyword>
<gene>
    <name evidence="6" type="primary">mcbR</name>
    <name evidence="6" type="ORF">BN961_01840</name>
</gene>
<dbReference type="Pfam" id="PF07729">
    <property type="entry name" value="FCD"/>
    <property type="match status" value="1"/>
</dbReference>
<dbReference type="PANTHER" id="PTHR43537:SF49">
    <property type="entry name" value="TRANSCRIPTIONAL REGULATORY PROTEIN"/>
    <property type="match status" value="1"/>
</dbReference>
<dbReference type="PRINTS" id="PR00035">
    <property type="entry name" value="HTHGNTR"/>
</dbReference>
<reference evidence="6 7" key="1">
    <citation type="journal article" date="2014" name="Genome Announc.">
        <title>Genome Sequence of Afipia felis Strain 76713, Isolated in Hospital Water Using an Amoeba Co-Culture Procedure.</title>
        <authorList>
            <person name="Benamar S."/>
            <person name="La Scola B."/>
            <person name="Croce O."/>
        </authorList>
    </citation>
    <scope>NUCLEOTIDE SEQUENCE [LARGE SCALE GENOMIC DNA]</scope>
    <source>
        <strain evidence="6 7">76713</strain>
    </source>
</reference>
<name>A0A090MLY8_AFIFE</name>
<feature type="domain" description="HTH gntR-type" evidence="5">
    <location>
        <begin position="29"/>
        <end position="99"/>
    </location>
</feature>
<dbReference type="EMBL" id="CCAZ020000001">
    <property type="protein sequence ID" value="CEG08425.1"/>
    <property type="molecule type" value="Genomic_DNA"/>
</dbReference>
<dbReference type="SMART" id="SM00345">
    <property type="entry name" value="HTH_GNTR"/>
    <property type="match status" value="1"/>
</dbReference>
<dbReference type="AlphaFoldDB" id="A0A090MLY8"/>
<evidence type="ECO:0000256" key="2">
    <source>
        <dbReference type="ARBA" id="ARBA00023125"/>
    </source>
</evidence>
<dbReference type="Gene3D" id="1.10.10.10">
    <property type="entry name" value="Winged helix-like DNA-binding domain superfamily/Winged helix DNA-binding domain"/>
    <property type="match status" value="1"/>
</dbReference>
<evidence type="ECO:0000313" key="6">
    <source>
        <dbReference type="EMBL" id="CEG08425.1"/>
    </source>
</evidence>
<dbReference type="InterPro" id="IPR036388">
    <property type="entry name" value="WH-like_DNA-bd_sf"/>
</dbReference>
<evidence type="ECO:0000313" key="7">
    <source>
        <dbReference type="Proteomes" id="UP000035762"/>
    </source>
</evidence>
<dbReference type="InterPro" id="IPR036390">
    <property type="entry name" value="WH_DNA-bd_sf"/>
</dbReference>
<dbReference type="GO" id="GO:0003677">
    <property type="term" value="F:DNA binding"/>
    <property type="evidence" value="ECO:0007669"/>
    <property type="project" value="UniProtKB-KW"/>
</dbReference>
<dbReference type="Gene3D" id="1.20.120.530">
    <property type="entry name" value="GntR ligand-binding domain-like"/>
    <property type="match status" value="1"/>
</dbReference>
<keyword evidence="3" id="KW-0804">Transcription</keyword>
<feature type="compositionally biased region" description="Basic and acidic residues" evidence="4">
    <location>
        <begin position="251"/>
        <end position="264"/>
    </location>
</feature>
<proteinExistence type="predicted"/>
<feature type="region of interest" description="Disordered" evidence="4">
    <location>
        <begin position="221"/>
        <end position="264"/>
    </location>
</feature>
<dbReference type="STRING" id="1035.BN961_01840"/>
<dbReference type="PANTHER" id="PTHR43537">
    <property type="entry name" value="TRANSCRIPTIONAL REGULATOR, GNTR FAMILY"/>
    <property type="match status" value="1"/>
</dbReference>
<dbReference type="SMART" id="SM00895">
    <property type="entry name" value="FCD"/>
    <property type="match status" value="1"/>
</dbReference>
<dbReference type="Proteomes" id="UP000035762">
    <property type="component" value="Unassembled WGS sequence"/>
</dbReference>
<evidence type="ECO:0000256" key="3">
    <source>
        <dbReference type="ARBA" id="ARBA00023163"/>
    </source>
</evidence>
<dbReference type="InterPro" id="IPR008920">
    <property type="entry name" value="TF_FadR/GntR_C"/>
</dbReference>
<comment type="caution">
    <text evidence="6">The sequence shown here is derived from an EMBL/GenBank/DDBJ whole genome shotgun (WGS) entry which is preliminary data.</text>
</comment>
<evidence type="ECO:0000256" key="1">
    <source>
        <dbReference type="ARBA" id="ARBA00023015"/>
    </source>
</evidence>
<protein>
    <submittedName>
        <fullName evidence="6">HTH-type transcriptional regulator McbR</fullName>
    </submittedName>
</protein>
<organism evidence="6 7">
    <name type="scientific">Afipia felis</name>
    <name type="common">Cat scratch disease bacillus</name>
    <dbReference type="NCBI Taxonomy" id="1035"/>
    <lineage>
        <taxon>Bacteria</taxon>
        <taxon>Pseudomonadati</taxon>
        <taxon>Pseudomonadota</taxon>
        <taxon>Alphaproteobacteria</taxon>
        <taxon>Hyphomicrobiales</taxon>
        <taxon>Nitrobacteraceae</taxon>
        <taxon>Afipia</taxon>
    </lineage>
</organism>
<keyword evidence="7" id="KW-1185">Reference proteome</keyword>
<dbReference type="PROSITE" id="PS50949">
    <property type="entry name" value="HTH_GNTR"/>
    <property type="match status" value="1"/>
</dbReference>
<keyword evidence="2" id="KW-0238">DNA-binding</keyword>
<dbReference type="InterPro" id="IPR000524">
    <property type="entry name" value="Tscrpt_reg_HTH_GntR"/>
</dbReference>
<evidence type="ECO:0000259" key="5">
    <source>
        <dbReference type="PROSITE" id="PS50949"/>
    </source>
</evidence>
<feature type="compositionally biased region" description="Basic residues" evidence="4">
    <location>
        <begin position="230"/>
        <end position="246"/>
    </location>
</feature>
<sequence length="264" mass="30068">MERVKPIAQRAPLSKPAPELVVGRFAPEQTFKTRAYEALKQAILDMDIYASSEPAWIDERQLSEQLGVSRTPVREAIVMLEHEGLVKSVPRKGVMVLKKTKREVIDMIQAWAALESMAARLATLHASDEAIAGLRRLFRGFDDGHKPSDHLSEYSSANILFHQTIVKLSGSQVLVDMTEQILLHVRGLRQITIGRDDRASRSIVDHLGIIDAIEKARHRARRDPVARPYARPRRLRGRPQRRHFRLSRPLSESKKAACDRRRPF</sequence>